<accession>R8AMU0</accession>
<evidence type="ECO:0000256" key="1">
    <source>
        <dbReference type="SAM" id="Phobius"/>
    </source>
</evidence>
<dbReference type="Proteomes" id="UP000014012">
    <property type="component" value="Unassembled WGS sequence"/>
</dbReference>
<name>R8AMU0_PLESH</name>
<feature type="transmembrane region" description="Helical" evidence="1">
    <location>
        <begin position="20"/>
        <end position="40"/>
    </location>
</feature>
<sequence>MCSNSDALTFLDLFKNRPASAPIAALGGFFYLLAFAAFFLQPVLSLLSASLATSLACRYDLAITA</sequence>
<keyword evidence="1" id="KW-0472">Membrane</keyword>
<proteinExistence type="predicted"/>
<reference evidence="2 3" key="1">
    <citation type="journal article" date="2013" name="Genome Announc.">
        <title>Genome Sequence of Plesiomonas shigelloides Strain 302-73 (Serotype O1).</title>
        <authorList>
            <person name="Pique N."/>
            <person name="Aquilini E."/>
            <person name="Alioto T."/>
            <person name="Minana-Galbis D."/>
            <person name="Tomas J.M."/>
        </authorList>
    </citation>
    <scope>NUCLEOTIDE SEQUENCE [LARGE SCALE GENOMIC DNA]</scope>
    <source>
        <strain evidence="2 3">302-73</strain>
    </source>
</reference>
<keyword evidence="1" id="KW-1133">Transmembrane helix</keyword>
<dbReference type="HOGENOM" id="CLU_2846043_0_0_6"/>
<dbReference type="EMBL" id="AQQO01000359">
    <property type="protein sequence ID" value="EON87664.1"/>
    <property type="molecule type" value="Genomic_DNA"/>
</dbReference>
<keyword evidence="3" id="KW-1185">Reference proteome</keyword>
<dbReference type="RefSeq" id="WP_010864700.1">
    <property type="nucleotide sequence ID" value="NZ_KB944511.1"/>
</dbReference>
<gene>
    <name evidence="2" type="ORF">PLESHI_15523</name>
</gene>
<comment type="caution">
    <text evidence="2">The sequence shown here is derived from an EMBL/GenBank/DDBJ whole genome shotgun (WGS) entry which is preliminary data.</text>
</comment>
<evidence type="ECO:0000313" key="2">
    <source>
        <dbReference type="EMBL" id="EON87664.1"/>
    </source>
</evidence>
<organism evidence="2 3">
    <name type="scientific">Plesiomonas shigelloides 302-73</name>
    <dbReference type="NCBI Taxonomy" id="1315976"/>
    <lineage>
        <taxon>Bacteria</taxon>
        <taxon>Pseudomonadati</taxon>
        <taxon>Pseudomonadota</taxon>
        <taxon>Gammaproteobacteria</taxon>
        <taxon>Enterobacterales</taxon>
        <taxon>Enterobacteriaceae</taxon>
        <taxon>Plesiomonas</taxon>
    </lineage>
</organism>
<evidence type="ECO:0000313" key="3">
    <source>
        <dbReference type="Proteomes" id="UP000014012"/>
    </source>
</evidence>
<dbReference type="PATRIC" id="fig|1315976.3.peg.2968"/>
<protein>
    <submittedName>
        <fullName evidence="2">Uncharacterized protein</fullName>
    </submittedName>
</protein>
<dbReference type="AlphaFoldDB" id="R8AMU0"/>
<keyword evidence="1" id="KW-0812">Transmembrane</keyword>